<reference evidence="1" key="1">
    <citation type="submission" date="2020-02" db="EMBL/GenBank/DDBJ databases">
        <authorList>
            <person name="Shen X.-R."/>
            <person name="Zhang Y.-X."/>
        </authorList>
    </citation>
    <scope>NUCLEOTIDE SEQUENCE</scope>
    <source>
        <strain evidence="1">SYP-B3998</strain>
    </source>
</reference>
<evidence type="ECO:0000313" key="1">
    <source>
        <dbReference type="EMBL" id="NEW07018.1"/>
    </source>
</evidence>
<protein>
    <submittedName>
        <fullName evidence="1">Uncharacterized protein</fullName>
    </submittedName>
</protein>
<gene>
    <name evidence="1" type="ORF">GK047_13485</name>
</gene>
<dbReference type="RefSeq" id="WP_163947182.1">
    <property type="nucleotide sequence ID" value="NZ_JAAIKC010000004.1"/>
</dbReference>
<sequence length="53" mass="6285">MKHRMFAIMSVWEGTPNMRGIVVALFLIIAHYSDLIPRKVNDTWKLYDKNNYS</sequence>
<dbReference type="AlphaFoldDB" id="A0A6G3ZY93"/>
<comment type="caution">
    <text evidence="1">The sequence shown here is derived from an EMBL/GenBank/DDBJ whole genome shotgun (WGS) entry which is preliminary data.</text>
</comment>
<proteinExistence type="predicted"/>
<name>A0A6G3ZY93_9BACL</name>
<organism evidence="1">
    <name type="scientific">Paenibacillus sp. SYP-B3998</name>
    <dbReference type="NCBI Taxonomy" id="2678564"/>
    <lineage>
        <taxon>Bacteria</taxon>
        <taxon>Bacillati</taxon>
        <taxon>Bacillota</taxon>
        <taxon>Bacilli</taxon>
        <taxon>Bacillales</taxon>
        <taxon>Paenibacillaceae</taxon>
        <taxon>Paenibacillus</taxon>
    </lineage>
</organism>
<accession>A0A6G3ZY93</accession>
<dbReference type="EMBL" id="JAAIKC010000004">
    <property type="protein sequence ID" value="NEW07018.1"/>
    <property type="molecule type" value="Genomic_DNA"/>
</dbReference>